<evidence type="ECO:0000259" key="2">
    <source>
        <dbReference type="PROSITE" id="PS50937"/>
    </source>
</evidence>
<keyword evidence="4" id="KW-1185">Reference proteome</keyword>
<dbReference type="PANTHER" id="PTHR30204">
    <property type="entry name" value="REDOX-CYCLING DRUG-SENSING TRANSCRIPTIONAL ACTIVATOR SOXR"/>
    <property type="match status" value="1"/>
</dbReference>
<dbReference type="NCBIfam" id="TIGR02047">
    <property type="entry name" value="CadR-PbrR"/>
    <property type="match status" value="1"/>
</dbReference>
<dbReference type="InterPro" id="IPR011791">
    <property type="entry name" value="CadR-PbrR"/>
</dbReference>
<keyword evidence="1" id="KW-0238">DNA-binding</keyword>
<dbReference type="Gene3D" id="1.10.1660.10">
    <property type="match status" value="1"/>
</dbReference>
<evidence type="ECO:0000313" key="4">
    <source>
        <dbReference type="Proteomes" id="UP001500631"/>
    </source>
</evidence>
<dbReference type="PROSITE" id="PS50937">
    <property type="entry name" value="HTH_MERR_2"/>
    <property type="match status" value="1"/>
</dbReference>
<sequence length="141" mass="16380">MNIGRLSQLTGVSTETIRYYEKERLIPPPERSANNYRVYSQQHIERLIFIKNCRSFDMTHEEIHQILNEVNQPNSDCSAINHIIKDHLAHLDERIQELLHLKEKLTNIEKRCRSAHTADNCSIIKDIASLGDVPNRNTHLG</sequence>
<dbReference type="PRINTS" id="PR00040">
    <property type="entry name" value="HTHMERR"/>
</dbReference>
<dbReference type="Pfam" id="PF13411">
    <property type="entry name" value="MerR_1"/>
    <property type="match status" value="1"/>
</dbReference>
<gene>
    <name evidence="3" type="primary">cadR</name>
    <name evidence="3" type="ORF">GCM10023338_19320</name>
</gene>
<dbReference type="InterPro" id="IPR009061">
    <property type="entry name" value="DNA-bd_dom_put_sf"/>
</dbReference>
<dbReference type="SMART" id="SM00422">
    <property type="entry name" value="HTH_MERR"/>
    <property type="match status" value="1"/>
</dbReference>
<feature type="domain" description="HTH merR-type" evidence="2">
    <location>
        <begin position="1"/>
        <end position="69"/>
    </location>
</feature>
<name>A0ABP9MUJ0_9GAMM</name>
<accession>A0ABP9MUJ0</accession>
<reference evidence="4" key="1">
    <citation type="journal article" date="2019" name="Int. J. Syst. Evol. Microbiol.">
        <title>The Global Catalogue of Microorganisms (GCM) 10K type strain sequencing project: providing services to taxonomists for standard genome sequencing and annotation.</title>
        <authorList>
            <consortium name="The Broad Institute Genomics Platform"/>
            <consortium name="The Broad Institute Genome Sequencing Center for Infectious Disease"/>
            <person name="Wu L."/>
            <person name="Ma J."/>
        </authorList>
    </citation>
    <scope>NUCLEOTIDE SEQUENCE [LARGE SCALE GENOMIC DNA]</scope>
    <source>
        <strain evidence="4">JCM 18424</strain>
    </source>
</reference>
<dbReference type="InterPro" id="IPR047057">
    <property type="entry name" value="MerR_fam"/>
</dbReference>
<dbReference type="EMBL" id="BAABKE010000006">
    <property type="protein sequence ID" value="GAA5102276.1"/>
    <property type="molecule type" value="Genomic_DNA"/>
</dbReference>
<dbReference type="CDD" id="cd04784">
    <property type="entry name" value="HTH_CadR-PbrR"/>
    <property type="match status" value="1"/>
</dbReference>
<dbReference type="PANTHER" id="PTHR30204:SF92">
    <property type="entry name" value="HTH-TYPE TRANSCRIPTIONAL REGULATOR ZNTR"/>
    <property type="match status" value="1"/>
</dbReference>
<evidence type="ECO:0000313" key="3">
    <source>
        <dbReference type="EMBL" id="GAA5102276.1"/>
    </source>
</evidence>
<protein>
    <submittedName>
        <fullName evidence="3">Cd(II)/Pb(II)-responsive transcriptional regulator</fullName>
    </submittedName>
</protein>
<dbReference type="RefSeq" id="WP_077926382.1">
    <property type="nucleotide sequence ID" value="NZ_BAABKE010000006.1"/>
</dbReference>
<dbReference type="Proteomes" id="UP001500631">
    <property type="component" value="Unassembled WGS sequence"/>
</dbReference>
<evidence type="ECO:0000256" key="1">
    <source>
        <dbReference type="ARBA" id="ARBA00023125"/>
    </source>
</evidence>
<dbReference type="InterPro" id="IPR000551">
    <property type="entry name" value="MerR-type_HTH_dom"/>
</dbReference>
<comment type="caution">
    <text evidence="3">The sequence shown here is derived from an EMBL/GenBank/DDBJ whole genome shotgun (WGS) entry which is preliminary data.</text>
</comment>
<proteinExistence type="predicted"/>
<dbReference type="SUPFAM" id="SSF46955">
    <property type="entry name" value="Putative DNA-binding domain"/>
    <property type="match status" value="1"/>
</dbReference>
<organism evidence="3 4">
    <name type="scientific">Wohlfahrtiimonas larvae</name>
    <dbReference type="NCBI Taxonomy" id="1157986"/>
    <lineage>
        <taxon>Bacteria</taxon>
        <taxon>Pseudomonadati</taxon>
        <taxon>Pseudomonadota</taxon>
        <taxon>Gammaproteobacteria</taxon>
        <taxon>Cardiobacteriales</taxon>
        <taxon>Ignatzschineriaceae</taxon>
        <taxon>Wohlfahrtiimonas</taxon>
    </lineage>
</organism>